<proteinExistence type="predicted"/>
<reference evidence="1" key="2">
    <citation type="journal article" date="2015" name="Fish Shellfish Immunol.">
        <title>Early steps in the European eel (Anguilla anguilla)-Vibrio vulnificus interaction in the gills: Role of the RtxA13 toxin.</title>
        <authorList>
            <person name="Callol A."/>
            <person name="Pajuelo D."/>
            <person name="Ebbesson L."/>
            <person name="Teles M."/>
            <person name="MacKenzie S."/>
            <person name="Amaro C."/>
        </authorList>
    </citation>
    <scope>NUCLEOTIDE SEQUENCE</scope>
</reference>
<organism evidence="1">
    <name type="scientific">Anguilla anguilla</name>
    <name type="common">European freshwater eel</name>
    <name type="synonym">Muraena anguilla</name>
    <dbReference type="NCBI Taxonomy" id="7936"/>
    <lineage>
        <taxon>Eukaryota</taxon>
        <taxon>Metazoa</taxon>
        <taxon>Chordata</taxon>
        <taxon>Craniata</taxon>
        <taxon>Vertebrata</taxon>
        <taxon>Euteleostomi</taxon>
        <taxon>Actinopterygii</taxon>
        <taxon>Neopterygii</taxon>
        <taxon>Teleostei</taxon>
        <taxon>Anguilliformes</taxon>
        <taxon>Anguillidae</taxon>
        <taxon>Anguilla</taxon>
    </lineage>
</organism>
<reference evidence="1" key="1">
    <citation type="submission" date="2014-11" db="EMBL/GenBank/DDBJ databases">
        <authorList>
            <person name="Amaro Gonzalez C."/>
        </authorList>
    </citation>
    <scope>NUCLEOTIDE SEQUENCE</scope>
</reference>
<evidence type="ECO:0000313" key="1">
    <source>
        <dbReference type="EMBL" id="JAH43452.1"/>
    </source>
</evidence>
<dbReference type="AlphaFoldDB" id="A0A0E9SQD2"/>
<sequence length="33" mass="3766">MTSHIAVRELINYTLLFMFAVYDLLALSECACI</sequence>
<dbReference type="EMBL" id="GBXM01065125">
    <property type="protein sequence ID" value="JAH43452.1"/>
    <property type="molecule type" value="Transcribed_RNA"/>
</dbReference>
<name>A0A0E9SQD2_ANGAN</name>
<protein>
    <submittedName>
        <fullName evidence="1">Uncharacterized protein</fullName>
    </submittedName>
</protein>
<accession>A0A0E9SQD2</accession>